<sequence length="197" mass="22833">MTGNKAYLVDYQEFKGGSVVFRGSKGQITGKGKIITRKLDFKDVYFVKELKQFNLIFVSQMCDKKNKVLFADSECLVLSPNFKLPDEDQVLLRVPRQNNMYSFNLENIVPTRGLACFIAKATVDESNKWNRRLGNGYPREGQKLKPKRQNRARERKDHEKSKRQRQSQQKSKSQSQPRDAALERTSKTKPENLNSQK</sequence>
<proteinExistence type="predicted"/>
<feature type="compositionally biased region" description="Basic and acidic residues" evidence="1">
    <location>
        <begin position="151"/>
        <end position="160"/>
    </location>
</feature>
<accession>A0ABQ5IU03</accession>
<keyword evidence="4" id="KW-1185">Reference proteome</keyword>
<dbReference type="Pfam" id="PF22936">
    <property type="entry name" value="Pol_BBD"/>
    <property type="match status" value="1"/>
</dbReference>
<comment type="caution">
    <text evidence="3">The sequence shown here is derived from an EMBL/GenBank/DDBJ whole genome shotgun (WGS) entry which is preliminary data.</text>
</comment>
<evidence type="ECO:0000313" key="3">
    <source>
        <dbReference type="EMBL" id="GJU03720.1"/>
    </source>
</evidence>
<feature type="domain" description="Retrovirus-related Pol polyprotein from transposon TNT 1-94-like beta-barrel" evidence="2">
    <location>
        <begin position="1"/>
        <end position="64"/>
    </location>
</feature>
<evidence type="ECO:0000313" key="4">
    <source>
        <dbReference type="Proteomes" id="UP001151760"/>
    </source>
</evidence>
<dbReference type="InterPro" id="IPR054722">
    <property type="entry name" value="PolX-like_BBD"/>
</dbReference>
<dbReference type="EMBL" id="BQNB010021181">
    <property type="protein sequence ID" value="GJU03720.1"/>
    <property type="molecule type" value="Genomic_DNA"/>
</dbReference>
<reference evidence="3" key="2">
    <citation type="submission" date="2022-01" db="EMBL/GenBank/DDBJ databases">
        <authorList>
            <person name="Yamashiro T."/>
            <person name="Shiraishi A."/>
            <person name="Satake H."/>
            <person name="Nakayama K."/>
        </authorList>
    </citation>
    <scope>NUCLEOTIDE SEQUENCE</scope>
</reference>
<dbReference type="Proteomes" id="UP001151760">
    <property type="component" value="Unassembled WGS sequence"/>
</dbReference>
<protein>
    <recommendedName>
        <fullName evidence="2">Retrovirus-related Pol polyprotein from transposon TNT 1-94-like beta-barrel domain-containing protein</fullName>
    </recommendedName>
</protein>
<feature type="compositionally biased region" description="Low complexity" evidence="1">
    <location>
        <begin position="166"/>
        <end position="176"/>
    </location>
</feature>
<feature type="region of interest" description="Disordered" evidence="1">
    <location>
        <begin position="129"/>
        <end position="197"/>
    </location>
</feature>
<evidence type="ECO:0000256" key="1">
    <source>
        <dbReference type="SAM" id="MobiDB-lite"/>
    </source>
</evidence>
<reference evidence="3" key="1">
    <citation type="journal article" date="2022" name="Int. J. Mol. Sci.">
        <title>Draft Genome of Tanacetum Coccineum: Genomic Comparison of Closely Related Tanacetum-Family Plants.</title>
        <authorList>
            <person name="Yamashiro T."/>
            <person name="Shiraishi A."/>
            <person name="Nakayama K."/>
            <person name="Satake H."/>
        </authorList>
    </citation>
    <scope>NUCLEOTIDE SEQUENCE</scope>
</reference>
<name>A0ABQ5IU03_9ASTR</name>
<evidence type="ECO:0000259" key="2">
    <source>
        <dbReference type="Pfam" id="PF22936"/>
    </source>
</evidence>
<gene>
    <name evidence="3" type="ORF">Tco_1114058</name>
</gene>
<organism evidence="3 4">
    <name type="scientific">Tanacetum coccineum</name>
    <dbReference type="NCBI Taxonomy" id="301880"/>
    <lineage>
        <taxon>Eukaryota</taxon>
        <taxon>Viridiplantae</taxon>
        <taxon>Streptophyta</taxon>
        <taxon>Embryophyta</taxon>
        <taxon>Tracheophyta</taxon>
        <taxon>Spermatophyta</taxon>
        <taxon>Magnoliopsida</taxon>
        <taxon>eudicotyledons</taxon>
        <taxon>Gunneridae</taxon>
        <taxon>Pentapetalae</taxon>
        <taxon>asterids</taxon>
        <taxon>campanulids</taxon>
        <taxon>Asterales</taxon>
        <taxon>Asteraceae</taxon>
        <taxon>Asteroideae</taxon>
        <taxon>Anthemideae</taxon>
        <taxon>Anthemidinae</taxon>
        <taxon>Tanacetum</taxon>
    </lineage>
</organism>
<feature type="compositionally biased region" description="Basic and acidic residues" evidence="1">
    <location>
        <begin position="180"/>
        <end position="190"/>
    </location>
</feature>